<accession>A0A7L3X6Y8</accession>
<evidence type="ECO:0000256" key="4">
    <source>
        <dbReference type="ARBA" id="ARBA00022989"/>
    </source>
</evidence>
<keyword evidence="4 15" id="KW-1133">Transmembrane helix</keyword>
<evidence type="ECO:0000256" key="11">
    <source>
        <dbReference type="ARBA" id="ARBA00042320"/>
    </source>
</evidence>
<feature type="non-terminal residue" evidence="16">
    <location>
        <position position="1"/>
    </location>
</feature>
<protein>
    <recommendedName>
        <fullName evidence="10">Lipid scramblase CLPTM1L</fullName>
    </recommendedName>
    <alternativeName>
        <fullName evidence="12">Cisplatin resistance-related protein 9</fullName>
    </alternativeName>
    <alternativeName>
        <fullName evidence="11">Cleft lip and palate transmembrane protein 1-like protein</fullName>
    </alternativeName>
</protein>
<dbReference type="EMBL" id="VZUG01001629">
    <property type="protein sequence ID" value="NXV84882.1"/>
    <property type="molecule type" value="Genomic_DNA"/>
</dbReference>
<evidence type="ECO:0000313" key="17">
    <source>
        <dbReference type="Proteomes" id="UP000535403"/>
    </source>
</evidence>
<evidence type="ECO:0000256" key="13">
    <source>
        <dbReference type="ARBA" id="ARBA00045827"/>
    </source>
</evidence>
<evidence type="ECO:0000256" key="10">
    <source>
        <dbReference type="ARBA" id="ARBA00040905"/>
    </source>
</evidence>
<comment type="caution">
    <text evidence="16">The sequence shown here is derived from an EMBL/GenBank/DDBJ whole genome shotgun (WGS) entry which is preliminary data.</text>
</comment>
<dbReference type="GO" id="GO:0012505">
    <property type="term" value="C:endomembrane system"/>
    <property type="evidence" value="ECO:0007669"/>
    <property type="project" value="TreeGrafter"/>
</dbReference>
<comment type="catalytic activity">
    <reaction evidence="9">
        <text>6-(alpha-D-glucosaminyl)-(1-octadecanoyl,2-(9Z)-octadecenoyl-sn-glycero-3-phospho)-1D-myo-inositol(in) = 6-(alpha-D-glucosaminyl)-(1-octadecanoyl,2-(9Z)-octadecenoyl-sn-glycero-3-phospho)-1D-myo-inositol(out)</text>
        <dbReference type="Rhea" id="RHEA:71495"/>
        <dbReference type="ChEBI" id="CHEBI:190691"/>
    </reaction>
</comment>
<comment type="function">
    <text evidence="13">Scramblase that mediates the translocation of glucosaminylphosphatidylinositol (alpha-D-GlcN-(1-6)-(1,2-diacyl-sn-glycero-3-phospho)-1D-myo-inositol, GlcN-PI) across the endoplasmic reticulum (ER) membrane, from the cytosolic leaflet to the luminal leaflet of the ER membrane, where it participates in the biosynthesis of glycosylphosphatidylinositol (GPI). GPI is a lipid glycoconjugate involved in post-translational modification of proteins. Can also translocate 1,2-diacyl-sn-glycero-3-phospho-(1D-myo-inositol) (phosphatidylinositol or PI), as well as several other phospholipids (1,2-diacyl-sn-glycero-3-phosphocholine, 1,2-diacyl-sn-glycero-3-phosphoethanolamine), and N-acetylglucosaminylphosphatidylinositol (GlcNAc-PI) in vitro.</text>
</comment>
<evidence type="ECO:0000256" key="14">
    <source>
        <dbReference type="ARBA" id="ARBA00093208"/>
    </source>
</evidence>
<keyword evidence="3 15" id="KW-0812">Transmembrane</keyword>
<keyword evidence="17" id="KW-1185">Reference proteome</keyword>
<evidence type="ECO:0000256" key="1">
    <source>
        <dbReference type="ARBA" id="ARBA00004141"/>
    </source>
</evidence>
<evidence type="ECO:0000256" key="3">
    <source>
        <dbReference type="ARBA" id="ARBA00022692"/>
    </source>
</evidence>
<dbReference type="PANTHER" id="PTHR21347:SF0">
    <property type="entry name" value="LIPID SCRAMBLASE CLPTM1L"/>
    <property type="match status" value="1"/>
</dbReference>
<name>A0A7L3X6Y8_9AVES</name>
<proteinExistence type="inferred from homology"/>
<gene>
    <name evidence="16" type="primary">Clptm1l</name>
    <name evidence="16" type="ORF">CALBOR_R13984</name>
</gene>
<organism evidence="16 17">
    <name type="scientific">Calonectris borealis</name>
    <name type="common">Cory's shearwater</name>
    <dbReference type="NCBI Taxonomy" id="1323832"/>
    <lineage>
        <taxon>Eukaryota</taxon>
        <taxon>Metazoa</taxon>
        <taxon>Chordata</taxon>
        <taxon>Craniata</taxon>
        <taxon>Vertebrata</taxon>
        <taxon>Euteleostomi</taxon>
        <taxon>Archelosauria</taxon>
        <taxon>Archosauria</taxon>
        <taxon>Dinosauria</taxon>
        <taxon>Saurischia</taxon>
        <taxon>Theropoda</taxon>
        <taxon>Coelurosauria</taxon>
        <taxon>Aves</taxon>
        <taxon>Neognathae</taxon>
        <taxon>Neoaves</taxon>
        <taxon>Aequornithes</taxon>
        <taxon>Procellariiformes</taxon>
        <taxon>Procellariidae</taxon>
        <taxon>Calonectris</taxon>
    </lineage>
</organism>
<evidence type="ECO:0000256" key="2">
    <source>
        <dbReference type="ARBA" id="ARBA00009310"/>
    </source>
</evidence>
<dbReference type="InterPro" id="IPR008429">
    <property type="entry name" value="CLPTM1"/>
</dbReference>
<evidence type="ECO:0000256" key="5">
    <source>
        <dbReference type="ARBA" id="ARBA00023136"/>
    </source>
</evidence>
<evidence type="ECO:0000256" key="6">
    <source>
        <dbReference type="ARBA" id="ARBA00024615"/>
    </source>
</evidence>
<reference evidence="16 17" key="1">
    <citation type="submission" date="2019-09" db="EMBL/GenBank/DDBJ databases">
        <title>Bird 10,000 Genomes (B10K) Project - Family phase.</title>
        <authorList>
            <person name="Zhang G."/>
        </authorList>
    </citation>
    <scope>NUCLEOTIDE SEQUENCE [LARGE SCALE GENOMIC DNA]</scope>
    <source>
        <strain evidence="16">OUT-0025</strain>
        <tissue evidence="16">Blood</tissue>
    </source>
</reference>
<dbReference type="PANTHER" id="PTHR21347">
    <property type="entry name" value="CLEFT LIP AND PALATE ASSOCIATED TRANSMEMBRANE PROTEIN-RELATED"/>
    <property type="match status" value="1"/>
</dbReference>
<feature type="transmembrane region" description="Helical" evidence="15">
    <location>
        <begin position="7"/>
        <end position="30"/>
    </location>
</feature>
<evidence type="ECO:0000313" key="16">
    <source>
        <dbReference type="EMBL" id="NXV84882.1"/>
    </source>
</evidence>
<comment type="catalytic activity">
    <reaction evidence="14">
        <text>a 6-(alpha-D-glucosaminyl)-1-(1,2-diacyl-sn-glycero-3-phospho)-1D-myo-inositol(in) = a 6-(alpha-D-glucosaminyl)-1-(1,2-diacyl-sn-glycero-3-phospho)-1D-myo-inositol(out)</text>
        <dbReference type="Rhea" id="RHEA:71491"/>
        <dbReference type="ChEBI" id="CHEBI:57997"/>
    </reaction>
</comment>
<dbReference type="Pfam" id="PF05602">
    <property type="entry name" value="CLPTM1"/>
    <property type="match status" value="1"/>
</dbReference>
<evidence type="ECO:0000256" key="7">
    <source>
        <dbReference type="ARBA" id="ARBA00024631"/>
    </source>
</evidence>
<dbReference type="Proteomes" id="UP000535403">
    <property type="component" value="Unassembled WGS sequence"/>
</dbReference>
<evidence type="ECO:0000256" key="9">
    <source>
        <dbReference type="ARBA" id="ARBA00036810"/>
    </source>
</evidence>
<comment type="catalytic activity">
    <reaction evidence="7">
        <text>a 1,2-diacyl-sn-glycero-3-phosphocholine(in) = a 1,2-diacyl-sn-glycero-3-phosphocholine(out)</text>
        <dbReference type="Rhea" id="RHEA:38571"/>
        <dbReference type="ChEBI" id="CHEBI:57643"/>
    </reaction>
</comment>
<dbReference type="GO" id="GO:0016020">
    <property type="term" value="C:membrane"/>
    <property type="evidence" value="ECO:0007669"/>
    <property type="project" value="UniProtKB-SubCell"/>
</dbReference>
<evidence type="ECO:0000256" key="8">
    <source>
        <dbReference type="ARBA" id="ARBA00035895"/>
    </source>
</evidence>
<comment type="similarity">
    <text evidence="2">Belongs to the CLPTM1 family.</text>
</comment>
<evidence type="ECO:0000256" key="12">
    <source>
        <dbReference type="ARBA" id="ARBA00043155"/>
    </source>
</evidence>
<sequence length="311" mass="35015">MLSRSSFTSLVVGVFAVYVAHTCWVMYGIVYTRPCPAAAVAGGAAGCVWPYLARRPKLQLSVYTTTRSSIGAESNIDLVLNVEDFDIESKFERTVNVSVPKKTRNNGTLYAYIFLHHAGILPWHDGKQVHIVSPLTTYMVPKPEEINLLTGESATQQIEAEKQTSALDEPVSHWRSRLTLNVMVEDFVFDGSSLPADVHRYMKMVQLGKTVHYLPILFIDQLSNRVKDLMVINRSTTELPLTVSYDKISLGKLRFWIHMQDAVYSLQQFGFSEKDADEVKGIFVDTNLYFLALTFFVAAFHVSGETSVFRN</sequence>
<keyword evidence="5 15" id="KW-0472">Membrane</keyword>
<feature type="non-terminal residue" evidence="16">
    <location>
        <position position="311"/>
    </location>
</feature>
<dbReference type="AlphaFoldDB" id="A0A7L3X6Y8"/>
<comment type="subcellular location">
    <subcellularLocation>
        <location evidence="1">Membrane</location>
        <topology evidence="1">Multi-pass membrane protein</topology>
    </subcellularLocation>
</comment>
<evidence type="ECO:0000256" key="15">
    <source>
        <dbReference type="SAM" id="Phobius"/>
    </source>
</evidence>
<comment type="catalytic activity">
    <reaction evidence="6">
        <text>a 1,2-diacyl-sn-glycero-3-phosphoethanolamine(in) = a 1,2-diacyl-sn-glycero-3-phosphoethanolamine(out)</text>
        <dbReference type="Rhea" id="RHEA:38895"/>
        <dbReference type="ChEBI" id="CHEBI:64612"/>
    </reaction>
</comment>
<comment type="catalytic activity">
    <reaction evidence="8">
        <text>a 1,2-diacyl-sn-glycero-3-phospho-(1D-myo-inositol)(in) = a 1,2-diacyl-sn-glycero-3-phospho-(1D-myo-inositol)(out)</text>
        <dbReference type="Rhea" id="RHEA:38691"/>
        <dbReference type="ChEBI" id="CHEBI:57880"/>
    </reaction>
</comment>